<evidence type="ECO:0008006" key="3">
    <source>
        <dbReference type="Google" id="ProtNLM"/>
    </source>
</evidence>
<dbReference type="EMBL" id="HBGW01030028">
    <property type="protein sequence ID" value="CAD9549956.1"/>
    <property type="molecule type" value="Transcribed_RNA"/>
</dbReference>
<evidence type="ECO:0000256" key="1">
    <source>
        <dbReference type="SAM" id="SignalP"/>
    </source>
</evidence>
<dbReference type="AlphaFoldDB" id="A0A7S2JJU8"/>
<protein>
    <recommendedName>
        <fullName evidence="3">Peptidylprolyl isomerase</fullName>
    </recommendedName>
</protein>
<feature type="chain" id="PRO_5031292504" description="Peptidylprolyl isomerase" evidence="1">
    <location>
        <begin position="29"/>
        <end position="204"/>
    </location>
</feature>
<reference evidence="2" key="1">
    <citation type="submission" date="2021-01" db="EMBL/GenBank/DDBJ databases">
        <authorList>
            <person name="Corre E."/>
            <person name="Pelletier E."/>
            <person name="Niang G."/>
            <person name="Scheremetjew M."/>
            <person name="Finn R."/>
            <person name="Kale V."/>
            <person name="Holt S."/>
            <person name="Cochrane G."/>
            <person name="Meng A."/>
            <person name="Brown T."/>
            <person name="Cohen L."/>
        </authorList>
    </citation>
    <scope>NUCLEOTIDE SEQUENCE</scope>
    <source>
        <strain evidence="2">RCC3387</strain>
    </source>
</reference>
<accession>A0A7S2JJU8</accession>
<proteinExistence type="predicted"/>
<organism evidence="2">
    <name type="scientific">Zooxanthella nutricula</name>
    <dbReference type="NCBI Taxonomy" id="1333877"/>
    <lineage>
        <taxon>Eukaryota</taxon>
        <taxon>Sar</taxon>
        <taxon>Alveolata</taxon>
        <taxon>Dinophyceae</taxon>
        <taxon>Peridiniales</taxon>
        <taxon>Peridiniales incertae sedis</taxon>
        <taxon>Zooxanthella</taxon>
    </lineage>
</organism>
<feature type="signal peptide" evidence="1">
    <location>
        <begin position="1"/>
        <end position="28"/>
    </location>
</feature>
<gene>
    <name evidence="2" type="ORF">BRAN1462_LOCUS19056</name>
</gene>
<sequence length="204" mass="21259">MGAARSPLAPLALLGALALWLGLRAGFAGGRAPPRLRGERLAARVSASYLERQGPKDSDVPFAGTAATGPETAVDFKKRPFGILRYQPGQGGKGAMAMEIIPTSRYPGDPQGQAFLAGVTGGSVVKSIAGVNVLNEDFGKIMDMLDDEVADPRFSKSTALAMEQQGGRLAEPAGTPIPVVFATIPGYVYKGAELKQDGQDGFAR</sequence>
<keyword evidence="1" id="KW-0732">Signal</keyword>
<evidence type="ECO:0000313" key="2">
    <source>
        <dbReference type="EMBL" id="CAD9549956.1"/>
    </source>
</evidence>
<name>A0A7S2JJU8_9DINO</name>